<organism evidence="3 4">
    <name type="scientific">Anopheles merus</name>
    <name type="common">Mosquito</name>
    <dbReference type="NCBI Taxonomy" id="30066"/>
    <lineage>
        <taxon>Eukaryota</taxon>
        <taxon>Metazoa</taxon>
        <taxon>Ecdysozoa</taxon>
        <taxon>Arthropoda</taxon>
        <taxon>Hexapoda</taxon>
        <taxon>Insecta</taxon>
        <taxon>Pterygota</taxon>
        <taxon>Neoptera</taxon>
        <taxon>Endopterygota</taxon>
        <taxon>Diptera</taxon>
        <taxon>Nematocera</taxon>
        <taxon>Culicoidea</taxon>
        <taxon>Culicidae</taxon>
        <taxon>Anophelinae</taxon>
        <taxon>Anopheles</taxon>
    </lineage>
</organism>
<feature type="region of interest" description="Disordered" evidence="1">
    <location>
        <begin position="147"/>
        <end position="182"/>
    </location>
</feature>
<reference evidence="3" key="1">
    <citation type="submission" date="2020-05" db="UniProtKB">
        <authorList>
            <consortium name="EnsemblMetazoa"/>
        </authorList>
    </citation>
    <scope>IDENTIFICATION</scope>
    <source>
        <strain evidence="3">MAF</strain>
    </source>
</reference>
<dbReference type="Proteomes" id="UP000075903">
    <property type="component" value="Unassembled WGS sequence"/>
</dbReference>
<dbReference type="AlphaFoldDB" id="A0A182V7L1"/>
<dbReference type="KEGG" id="amer:121589786"/>
<dbReference type="VEuPathDB" id="VectorBase:AMEM010231"/>
<evidence type="ECO:0000256" key="1">
    <source>
        <dbReference type="SAM" id="MobiDB-lite"/>
    </source>
</evidence>
<protein>
    <recommendedName>
        <fullName evidence="5">Leucokinin</fullName>
    </recommendedName>
</protein>
<proteinExistence type="predicted"/>
<accession>A0A182V7L1</accession>
<dbReference type="VEuPathDB" id="VectorBase:AMEM21_005738"/>
<feature type="chain" id="PRO_5008139260" description="Leucokinin" evidence="2">
    <location>
        <begin position="25"/>
        <end position="301"/>
    </location>
</feature>
<name>A0A182V7L1_ANOME</name>
<dbReference type="RefSeq" id="XP_041764860.1">
    <property type="nucleotide sequence ID" value="XM_041908926.1"/>
</dbReference>
<dbReference type="EnsemblMetazoa" id="AMEM010231-RA">
    <property type="protein sequence ID" value="AMEM010231-PA"/>
    <property type="gene ID" value="AMEM010231"/>
</dbReference>
<evidence type="ECO:0000256" key="2">
    <source>
        <dbReference type="SAM" id="SignalP"/>
    </source>
</evidence>
<keyword evidence="4" id="KW-1185">Reference proteome</keyword>
<evidence type="ECO:0000313" key="3">
    <source>
        <dbReference type="EnsemblMetazoa" id="AMEM010231-PA"/>
    </source>
</evidence>
<evidence type="ECO:0008006" key="5">
    <source>
        <dbReference type="Google" id="ProtNLM"/>
    </source>
</evidence>
<feature type="compositionally biased region" description="Low complexity" evidence="1">
    <location>
        <begin position="159"/>
        <end position="170"/>
    </location>
</feature>
<evidence type="ECO:0000313" key="4">
    <source>
        <dbReference type="Proteomes" id="UP000075903"/>
    </source>
</evidence>
<keyword evidence="2" id="KW-0732">Signal</keyword>
<dbReference type="GeneID" id="121589786"/>
<sequence length="301" mass="33095">MAIFCLVLATAAFVLVGGPQACRCDRPPTDETGFDGANIWKSIRDRLLAGAGDPPAGSNLISVAKLPHEIGPTFAWNLRPPGSSPTEPMLLQSLINRYRKYMVERFVRFDDACSLLFGGETTLNAEDESTDGDGDNEDDIGEALLNRRTTDVGPASMEGSGTAVGGSASAGRGGASNPMLETMPLTRPTRYEMCSRNAKQYYRCLVEHFNDQQLMGMLQDYLETYCDGVRRGSSVGPQKRDTPRYVSKQKFHSWGGKRNTAQVFYPWGGKRNMPRTHKQPKVVIRNPFHSWGGKRSDPPAA</sequence>
<feature type="signal peptide" evidence="2">
    <location>
        <begin position="1"/>
        <end position="24"/>
    </location>
</feature>